<dbReference type="Proteomes" id="UP000235371">
    <property type="component" value="Unassembled WGS sequence"/>
</dbReference>
<proteinExistence type="predicted"/>
<dbReference type="GeneID" id="36588929"/>
<sequence length="121" mass="13874">MTISLLPPWLSLYMHPSLASMRATSLSAVSTMRMAMSLPKPLKRIPQPHLHPHTHPKPAPKGPITTQPLPHQRRTTIQTRHRLLTMHPERKAHLIHLTHIPTFEPLTRARTRARTRLSDIP</sequence>
<accession>A0A2J6SZT7</accession>
<keyword evidence="3" id="KW-1185">Reference proteome</keyword>
<feature type="region of interest" description="Disordered" evidence="1">
    <location>
        <begin position="42"/>
        <end position="71"/>
    </location>
</feature>
<organism evidence="2 3">
    <name type="scientific">Hyaloscypha bicolor E</name>
    <dbReference type="NCBI Taxonomy" id="1095630"/>
    <lineage>
        <taxon>Eukaryota</taxon>
        <taxon>Fungi</taxon>
        <taxon>Dikarya</taxon>
        <taxon>Ascomycota</taxon>
        <taxon>Pezizomycotina</taxon>
        <taxon>Leotiomycetes</taxon>
        <taxon>Helotiales</taxon>
        <taxon>Hyaloscyphaceae</taxon>
        <taxon>Hyaloscypha</taxon>
        <taxon>Hyaloscypha bicolor</taxon>
    </lineage>
</organism>
<dbReference type="InParanoid" id="A0A2J6SZT7"/>
<gene>
    <name evidence="2" type="ORF">K444DRAFT_616082</name>
</gene>
<evidence type="ECO:0000313" key="2">
    <source>
        <dbReference type="EMBL" id="PMD56274.1"/>
    </source>
</evidence>
<evidence type="ECO:0000256" key="1">
    <source>
        <dbReference type="SAM" id="MobiDB-lite"/>
    </source>
</evidence>
<dbReference type="EMBL" id="KZ613848">
    <property type="protein sequence ID" value="PMD56274.1"/>
    <property type="molecule type" value="Genomic_DNA"/>
</dbReference>
<protein>
    <submittedName>
        <fullName evidence="2">Uncharacterized protein</fullName>
    </submittedName>
</protein>
<dbReference type="AlphaFoldDB" id="A0A2J6SZT7"/>
<name>A0A2J6SZT7_9HELO</name>
<reference evidence="2 3" key="1">
    <citation type="submission" date="2016-04" db="EMBL/GenBank/DDBJ databases">
        <title>A degradative enzymes factory behind the ericoid mycorrhizal symbiosis.</title>
        <authorList>
            <consortium name="DOE Joint Genome Institute"/>
            <person name="Martino E."/>
            <person name="Morin E."/>
            <person name="Grelet G."/>
            <person name="Kuo A."/>
            <person name="Kohler A."/>
            <person name="Daghino S."/>
            <person name="Barry K."/>
            <person name="Choi C."/>
            <person name="Cichocki N."/>
            <person name="Clum A."/>
            <person name="Copeland A."/>
            <person name="Hainaut M."/>
            <person name="Haridas S."/>
            <person name="Labutti K."/>
            <person name="Lindquist E."/>
            <person name="Lipzen A."/>
            <person name="Khouja H.-R."/>
            <person name="Murat C."/>
            <person name="Ohm R."/>
            <person name="Olson A."/>
            <person name="Spatafora J."/>
            <person name="Veneault-Fourrey C."/>
            <person name="Henrissat B."/>
            <person name="Grigoriev I."/>
            <person name="Martin F."/>
            <person name="Perotto S."/>
        </authorList>
    </citation>
    <scope>NUCLEOTIDE SEQUENCE [LARGE SCALE GENOMIC DNA]</scope>
    <source>
        <strain evidence="2 3">E</strain>
    </source>
</reference>
<dbReference type="RefSeq" id="XP_024733178.1">
    <property type="nucleotide sequence ID" value="XM_024880852.1"/>
</dbReference>
<evidence type="ECO:0000313" key="3">
    <source>
        <dbReference type="Proteomes" id="UP000235371"/>
    </source>
</evidence>